<dbReference type="Pfam" id="PF09612">
    <property type="entry name" value="HtrL_YibB"/>
    <property type="match status" value="1"/>
</dbReference>
<evidence type="ECO:0008006" key="3">
    <source>
        <dbReference type="Google" id="ProtNLM"/>
    </source>
</evidence>
<comment type="caution">
    <text evidence="1">The sequence shown here is derived from an EMBL/GenBank/DDBJ whole genome shotgun (WGS) entry which is preliminary data.</text>
</comment>
<sequence>MQGASDTNSWYDCYRGLRNKLNLEGTEMGEITLVTDFFDIGRGQDKNEELRRTASKYFDEFRRWARIQNKLIVYTDSKSAETIKAIRAEYGLLDKTVIVATDNLFELEGDLLARMEKASRNQDFLDFRYLPEASSNNPKYDYLWMMKYYFMNDAYEKGLLTEDVVWMDFGFDHGGITYSDEKDYDFLWNYDFNGKIHISCLYDPDARIGMETLQFQNDCVMGCMYGLSRELVPTFWKLVRNAMEALLMLDCVDDDQQLVLMAYKARPELFTVHVTGWQMIMKEMGADHMKIKQKEAPKQENKYKKILRQTFRKIIPNKNDLKRNYAKRSYDAAIRVYGK</sequence>
<organism evidence="1 2">
    <name type="scientific">Roseburia inulinivorans</name>
    <dbReference type="NCBI Taxonomy" id="360807"/>
    <lineage>
        <taxon>Bacteria</taxon>
        <taxon>Bacillati</taxon>
        <taxon>Bacillota</taxon>
        <taxon>Clostridia</taxon>
        <taxon>Lachnospirales</taxon>
        <taxon>Lachnospiraceae</taxon>
        <taxon>Roseburia</taxon>
    </lineage>
</organism>
<evidence type="ECO:0000313" key="1">
    <source>
        <dbReference type="EMBL" id="RHA84827.1"/>
    </source>
</evidence>
<accession>A0A3R6GWV5</accession>
<reference evidence="1 2" key="1">
    <citation type="submission" date="2018-08" db="EMBL/GenBank/DDBJ databases">
        <title>A genome reference for cultivated species of the human gut microbiota.</title>
        <authorList>
            <person name="Zou Y."/>
            <person name="Xue W."/>
            <person name="Luo G."/>
        </authorList>
    </citation>
    <scope>NUCLEOTIDE SEQUENCE [LARGE SCALE GENOMIC DNA]</scope>
    <source>
        <strain evidence="1 2">AM42-1AC</strain>
    </source>
</reference>
<protein>
    <recommendedName>
        <fullName evidence="3">Protein YibB</fullName>
    </recommendedName>
</protein>
<dbReference type="InterPro" id="IPR011735">
    <property type="entry name" value="WlaTC/HtrL_glycosyltransf"/>
</dbReference>
<evidence type="ECO:0000313" key="2">
    <source>
        <dbReference type="Proteomes" id="UP000283492"/>
    </source>
</evidence>
<dbReference type="AlphaFoldDB" id="A0A3R6GWV5"/>
<dbReference type="EMBL" id="QSFX01000032">
    <property type="protein sequence ID" value="RHA84827.1"/>
    <property type="molecule type" value="Genomic_DNA"/>
</dbReference>
<proteinExistence type="predicted"/>
<gene>
    <name evidence="1" type="ORF">DW914_14905</name>
</gene>
<dbReference type="Proteomes" id="UP000283492">
    <property type="component" value="Unassembled WGS sequence"/>
</dbReference>
<name>A0A3R6GWV5_9FIRM</name>